<dbReference type="Pfam" id="PF01343">
    <property type="entry name" value="Peptidase_S49"/>
    <property type="match status" value="1"/>
</dbReference>
<dbReference type="InterPro" id="IPR047272">
    <property type="entry name" value="S49_SppA_C"/>
</dbReference>
<protein>
    <submittedName>
        <fullName evidence="6">S49 family peptidase</fullName>
    </submittedName>
</protein>
<dbReference type="SUPFAM" id="SSF52096">
    <property type="entry name" value="ClpP/crotonase"/>
    <property type="match status" value="1"/>
</dbReference>
<accession>A0A2K8KBV8</accession>
<keyword evidence="2" id="KW-0645">Protease</keyword>
<proteinExistence type="inferred from homology"/>
<feature type="domain" description="Peptidase S49" evidence="5">
    <location>
        <begin position="82"/>
        <end position="216"/>
    </location>
</feature>
<dbReference type="InterPro" id="IPR029045">
    <property type="entry name" value="ClpP/crotonase-like_dom_sf"/>
</dbReference>
<dbReference type="Gene3D" id="6.20.330.10">
    <property type="match status" value="1"/>
</dbReference>
<evidence type="ECO:0000259" key="5">
    <source>
        <dbReference type="Pfam" id="PF01343"/>
    </source>
</evidence>
<name>A0A2K8KBV8_9RHOB</name>
<evidence type="ECO:0000313" key="6">
    <source>
        <dbReference type="EMBL" id="ATX65403.1"/>
    </source>
</evidence>
<dbReference type="AlphaFoldDB" id="A0A2K8KBV8"/>
<dbReference type="RefSeq" id="WP_071478980.1">
    <property type="nucleotide sequence ID" value="NZ_CP024899.1"/>
</dbReference>
<dbReference type="STRING" id="441209.GCA_001870665_00083"/>
<reference evidence="6 7" key="1">
    <citation type="submission" date="2017-11" db="EMBL/GenBank/DDBJ databases">
        <title>Revised Sequence and Annotation of the Rhodobaca barguzinensis strain alga05 Genome.</title>
        <authorList>
            <person name="Kopejtka K."/>
            <person name="Tomasch J.M."/>
            <person name="Bunk B."/>
            <person name="Koblizek M."/>
        </authorList>
    </citation>
    <scope>NUCLEOTIDE SEQUENCE [LARGE SCALE GENOMIC DNA]</scope>
    <source>
        <strain evidence="7">alga05</strain>
    </source>
</reference>
<organism evidence="6 7">
    <name type="scientific">Roseinatronobacter bogoriensis subsp. barguzinensis</name>
    <dbReference type="NCBI Taxonomy" id="441209"/>
    <lineage>
        <taxon>Bacteria</taxon>
        <taxon>Pseudomonadati</taxon>
        <taxon>Pseudomonadota</taxon>
        <taxon>Alphaproteobacteria</taxon>
        <taxon>Rhodobacterales</taxon>
        <taxon>Paracoccaceae</taxon>
        <taxon>Roseinatronobacter</taxon>
    </lineage>
</organism>
<dbReference type="OrthoDB" id="9764363at2"/>
<dbReference type="PANTHER" id="PTHR42987">
    <property type="entry name" value="PEPTIDASE S49"/>
    <property type="match status" value="1"/>
</dbReference>
<dbReference type="GO" id="GO:0008236">
    <property type="term" value="F:serine-type peptidase activity"/>
    <property type="evidence" value="ECO:0007669"/>
    <property type="project" value="UniProtKB-KW"/>
</dbReference>
<comment type="similarity">
    <text evidence="1">Belongs to the peptidase S49 family.</text>
</comment>
<evidence type="ECO:0000256" key="2">
    <source>
        <dbReference type="ARBA" id="ARBA00022670"/>
    </source>
</evidence>
<gene>
    <name evidence="6" type="ORF">BG454_05835</name>
</gene>
<dbReference type="EMBL" id="CP024899">
    <property type="protein sequence ID" value="ATX65403.1"/>
    <property type="molecule type" value="Genomic_DNA"/>
</dbReference>
<sequence>MNKIMSLIKRKPSVAVIRLQGMIASGSNPGRLNDASLAPLIEMAFRRGKPKAVALVINSPGGSPVQSALIAARIRRLAAEVEIPVHAFVEDVAASGGYWLATAADDIFVDGNSIVGSIGVISAGFGLHEALNRYGVERRVYTSGKSKSQLDPFSPENPDDVARLRSLQDQVHQNFIAQVKSRRGAKLADDDSLFTGEFWVGNRAVELGLVDGLGHLVPIMKERYGDKVRFRIYGMRRPFLSRLGLSLLSDTMALAEERALYARYGV</sequence>
<dbReference type="PANTHER" id="PTHR42987:SF8">
    <property type="entry name" value="PROTEINASE"/>
    <property type="match status" value="1"/>
</dbReference>
<evidence type="ECO:0000256" key="3">
    <source>
        <dbReference type="ARBA" id="ARBA00022801"/>
    </source>
</evidence>
<dbReference type="InterPro" id="IPR002142">
    <property type="entry name" value="Peptidase_S49"/>
</dbReference>
<evidence type="ECO:0000256" key="1">
    <source>
        <dbReference type="ARBA" id="ARBA00008683"/>
    </source>
</evidence>
<keyword evidence="3" id="KW-0378">Hydrolase</keyword>
<keyword evidence="7" id="KW-1185">Reference proteome</keyword>
<dbReference type="GO" id="GO:0006508">
    <property type="term" value="P:proteolysis"/>
    <property type="evidence" value="ECO:0007669"/>
    <property type="project" value="UniProtKB-KW"/>
</dbReference>
<dbReference type="KEGG" id="rbg:BG454_05835"/>
<evidence type="ECO:0000313" key="7">
    <source>
        <dbReference type="Proteomes" id="UP000228948"/>
    </source>
</evidence>
<keyword evidence="4" id="KW-0720">Serine protease</keyword>
<dbReference type="Gene3D" id="3.90.226.10">
    <property type="entry name" value="2-enoyl-CoA Hydratase, Chain A, domain 1"/>
    <property type="match status" value="1"/>
</dbReference>
<dbReference type="Proteomes" id="UP000228948">
    <property type="component" value="Chromosome"/>
</dbReference>
<dbReference type="CDD" id="cd07023">
    <property type="entry name" value="S49_Sppa_N_C"/>
    <property type="match status" value="1"/>
</dbReference>
<evidence type="ECO:0000256" key="4">
    <source>
        <dbReference type="ARBA" id="ARBA00022825"/>
    </source>
</evidence>